<dbReference type="InterPro" id="IPR036259">
    <property type="entry name" value="MFS_trans_sf"/>
</dbReference>
<feature type="transmembrane region" description="Helical" evidence="5">
    <location>
        <begin position="217"/>
        <end position="237"/>
    </location>
</feature>
<feature type="transmembrane region" description="Helical" evidence="5">
    <location>
        <begin position="318"/>
        <end position="341"/>
    </location>
</feature>
<dbReference type="PANTHER" id="PTHR23503:SF39">
    <property type="entry name" value="MAJOR FACILITATOR SUPERFAMILY (MFS) PROFILE DOMAIN-CONTAINING PROTEIN"/>
    <property type="match status" value="1"/>
</dbReference>
<dbReference type="Proteomes" id="UP000095282">
    <property type="component" value="Unplaced"/>
</dbReference>
<accession>A0A1I7V1W0</accession>
<evidence type="ECO:0000256" key="4">
    <source>
        <dbReference type="ARBA" id="ARBA00023136"/>
    </source>
</evidence>
<evidence type="ECO:0000313" key="8">
    <source>
        <dbReference type="WBParaSite" id="Csp11.Scaffold630.g21562.t1"/>
    </source>
</evidence>
<feature type="transmembrane region" description="Helical" evidence="5">
    <location>
        <begin position="389"/>
        <end position="411"/>
    </location>
</feature>
<feature type="domain" description="Major facilitator superfamily (MFS) profile" evidence="6">
    <location>
        <begin position="30"/>
        <end position="507"/>
    </location>
</feature>
<dbReference type="eggNOG" id="KOG0569">
    <property type="taxonomic scope" value="Eukaryota"/>
</dbReference>
<dbReference type="PANTHER" id="PTHR23503">
    <property type="entry name" value="SOLUTE CARRIER FAMILY 2"/>
    <property type="match status" value="1"/>
</dbReference>
<dbReference type="Pfam" id="PF00083">
    <property type="entry name" value="Sugar_tr"/>
    <property type="match status" value="1"/>
</dbReference>
<proteinExistence type="predicted"/>
<feature type="transmembrane region" description="Helical" evidence="5">
    <location>
        <begin position="20"/>
        <end position="39"/>
    </location>
</feature>
<sequence>MRRPPGLSISNESIISKAQVMPSLSIHILSIALCLSSGFQQGYIASVLNQPYAQIEQFINSSWIERTGHPISDSTLHLLWSLLNVCFPIATIFGQFLAGWMCSQFGRKYTALIASFLYVSTPCALLLKQPALQIPGALLCAAAKWCFPAFELLFVGRIIWSLANGVNTVNATVWIVECAPPQIRGRMAAMQEFFMALGSLLTQAVGVPFSTDELWPYNFLPNCAVVIISMAMFSWVAESPQFIMEKYNDVDRARKALAQYHGVSEDDPSVESEMRICEQSIGKNKEKKKTPAGGIETSHTGMEIMFMPWRAKDQTSRLIRYCAWVGVMVKIAYVFTGARSLRGYSTFILYTLSNFTYSQATWLSFATGLLRLPFTLVPVFLVDRLGRRPLIIVSMLVSFVSILVMIVAIDINGEWKYATFIGLTVLLLVNTCGIGSVSRFYAAELVPRNLLLSSVSTLTMFEALTKIGVEFAFYPTANVIGAQSLLLFLVPTGIFTVMCYLMCPETSRMTVNEVLNNVAAKKKMDVVFPM</sequence>
<name>A0A1I7V1W0_9PELO</name>
<reference evidence="8" key="1">
    <citation type="submission" date="2016-11" db="UniProtKB">
        <authorList>
            <consortium name="WormBaseParasite"/>
        </authorList>
    </citation>
    <scope>IDENTIFICATION</scope>
</reference>
<evidence type="ECO:0000259" key="6">
    <source>
        <dbReference type="PROSITE" id="PS50850"/>
    </source>
</evidence>
<feature type="transmembrane region" description="Helical" evidence="5">
    <location>
        <begin position="417"/>
        <end position="438"/>
    </location>
</feature>
<feature type="transmembrane region" description="Helical" evidence="5">
    <location>
        <begin position="78"/>
        <end position="97"/>
    </location>
</feature>
<keyword evidence="7" id="KW-1185">Reference proteome</keyword>
<dbReference type="WBParaSite" id="Csp11.Scaffold630.g21562.t1">
    <property type="protein sequence ID" value="Csp11.Scaffold630.g21562.t1"/>
    <property type="gene ID" value="Csp11.Scaffold630.g21562"/>
</dbReference>
<keyword evidence="3 5" id="KW-1133">Transmembrane helix</keyword>
<dbReference type="InterPro" id="IPR020846">
    <property type="entry name" value="MFS_dom"/>
</dbReference>
<keyword evidence="2 5" id="KW-0812">Transmembrane</keyword>
<protein>
    <submittedName>
        <fullName evidence="8">MFS domain-containing protein</fullName>
    </submittedName>
</protein>
<dbReference type="InterPro" id="IPR045263">
    <property type="entry name" value="GLUT"/>
</dbReference>
<feature type="transmembrane region" description="Helical" evidence="5">
    <location>
        <begin position="480"/>
        <end position="503"/>
    </location>
</feature>
<dbReference type="AlphaFoldDB" id="A0A1I7V1W0"/>
<dbReference type="InterPro" id="IPR005828">
    <property type="entry name" value="MFS_sugar_transport-like"/>
</dbReference>
<dbReference type="PROSITE" id="PS50850">
    <property type="entry name" value="MFS"/>
    <property type="match status" value="1"/>
</dbReference>
<feature type="transmembrane region" description="Helical" evidence="5">
    <location>
        <begin position="193"/>
        <end position="211"/>
    </location>
</feature>
<feature type="transmembrane region" description="Helical" evidence="5">
    <location>
        <begin position="450"/>
        <end position="474"/>
    </location>
</feature>
<dbReference type="Gene3D" id="1.20.1250.20">
    <property type="entry name" value="MFS general substrate transporter like domains"/>
    <property type="match status" value="1"/>
</dbReference>
<dbReference type="SUPFAM" id="SSF103473">
    <property type="entry name" value="MFS general substrate transporter"/>
    <property type="match status" value="1"/>
</dbReference>
<evidence type="ECO:0000256" key="1">
    <source>
        <dbReference type="ARBA" id="ARBA00004141"/>
    </source>
</evidence>
<dbReference type="GO" id="GO:0016020">
    <property type="term" value="C:membrane"/>
    <property type="evidence" value="ECO:0007669"/>
    <property type="project" value="UniProtKB-SubCell"/>
</dbReference>
<evidence type="ECO:0000256" key="2">
    <source>
        <dbReference type="ARBA" id="ARBA00022692"/>
    </source>
</evidence>
<organism evidence="7 8">
    <name type="scientific">Caenorhabditis tropicalis</name>
    <dbReference type="NCBI Taxonomy" id="1561998"/>
    <lineage>
        <taxon>Eukaryota</taxon>
        <taxon>Metazoa</taxon>
        <taxon>Ecdysozoa</taxon>
        <taxon>Nematoda</taxon>
        <taxon>Chromadorea</taxon>
        <taxon>Rhabditida</taxon>
        <taxon>Rhabditina</taxon>
        <taxon>Rhabditomorpha</taxon>
        <taxon>Rhabditoidea</taxon>
        <taxon>Rhabditidae</taxon>
        <taxon>Peloderinae</taxon>
        <taxon>Caenorhabditis</taxon>
    </lineage>
</organism>
<feature type="transmembrane region" description="Helical" evidence="5">
    <location>
        <begin position="361"/>
        <end position="382"/>
    </location>
</feature>
<comment type="subcellular location">
    <subcellularLocation>
        <location evidence="1">Membrane</location>
        <topology evidence="1">Multi-pass membrane protein</topology>
    </subcellularLocation>
</comment>
<evidence type="ECO:0000313" key="7">
    <source>
        <dbReference type="Proteomes" id="UP000095282"/>
    </source>
</evidence>
<evidence type="ECO:0000256" key="3">
    <source>
        <dbReference type="ARBA" id="ARBA00022989"/>
    </source>
</evidence>
<dbReference type="GO" id="GO:0015149">
    <property type="term" value="F:hexose transmembrane transporter activity"/>
    <property type="evidence" value="ECO:0007669"/>
    <property type="project" value="TreeGrafter"/>
</dbReference>
<evidence type="ECO:0000256" key="5">
    <source>
        <dbReference type="SAM" id="Phobius"/>
    </source>
</evidence>
<keyword evidence="4 5" id="KW-0472">Membrane</keyword>
<dbReference type="STRING" id="1561998.A0A1I7V1W0"/>